<evidence type="ECO:0000256" key="9">
    <source>
        <dbReference type="ARBA" id="ARBA00022777"/>
    </source>
</evidence>
<protein>
    <recommendedName>
        <fullName evidence="14">Circadian input-output histidine kinase CikA</fullName>
        <ecNumber evidence="4">2.7.13.3</ecNumber>
    </recommendedName>
</protein>
<dbReference type="Pfam" id="PF00512">
    <property type="entry name" value="HisKA"/>
    <property type="match status" value="1"/>
</dbReference>
<evidence type="ECO:0000256" key="3">
    <source>
        <dbReference type="ARBA" id="ARBA00006402"/>
    </source>
</evidence>
<keyword evidence="5 15" id="KW-0597">Phosphoprotein</keyword>
<dbReference type="PRINTS" id="PR00344">
    <property type="entry name" value="BCTRLSENSOR"/>
</dbReference>
<evidence type="ECO:0000256" key="7">
    <source>
        <dbReference type="ARBA" id="ARBA00022692"/>
    </source>
</evidence>
<dbReference type="FunFam" id="1.10.287.130:FF:000004">
    <property type="entry name" value="Ethylene receptor 1"/>
    <property type="match status" value="1"/>
</dbReference>
<evidence type="ECO:0000256" key="8">
    <source>
        <dbReference type="ARBA" id="ARBA00022741"/>
    </source>
</evidence>
<dbReference type="Pfam" id="PF02518">
    <property type="entry name" value="HATPase_c"/>
    <property type="match status" value="1"/>
</dbReference>
<dbReference type="SMART" id="SM00448">
    <property type="entry name" value="REC"/>
    <property type="match status" value="1"/>
</dbReference>
<comment type="catalytic activity">
    <reaction evidence="1">
        <text>ATP + protein L-histidine = ADP + protein N-phospho-L-histidine.</text>
        <dbReference type="EC" id="2.7.13.3"/>
    </reaction>
</comment>
<evidence type="ECO:0000259" key="17">
    <source>
        <dbReference type="PROSITE" id="PS50110"/>
    </source>
</evidence>
<evidence type="ECO:0000256" key="12">
    <source>
        <dbReference type="ARBA" id="ARBA00023012"/>
    </source>
</evidence>
<dbReference type="SUPFAM" id="SSF47384">
    <property type="entry name" value="Homodimeric domain of signal transducing histidine kinase"/>
    <property type="match status" value="1"/>
</dbReference>
<dbReference type="PROSITE" id="PS50109">
    <property type="entry name" value="HIS_KIN"/>
    <property type="match status" value="1"/>
</dbReference>
<gene>
    <name evidence="18" type="ORF">HPC62_09830</name>
</gene>
<evidence type="ECO:0000313" key="19">
    <source>
        <dbReference type="Proteomes" id="UP000505210"/>
    </source>
</evidence>
<dbReference type="InterPro" id="IPR036890">
    <property type="entry name" value="HATPase_C_sf"/>
</dbReference>
<dbReference type="RefSeq" id="WP_172355236.1">
    <property type="nucleotide sequence ID" value="NZ_CP053661.1"/>
</dbReference>
<dbReference type="InterPro" id="IPR036097">
    <property type="entry name" value="HisK_dim/P_sf"/>
</dbReference>
<dbReference type="CDD" id="cd00082">
    <property type="entry name" value="HisKA"/>
    <property type="match status" value="1"/>
</dbReference>
<dbReference type="FunFam" id="3.30.565.10:FF:000010">
    <property type="entry name" value="Sensor histidine kinase RcsC"/>
    <property type="match status" value="1"/>
</dbReference>
<comment type="subcellular location">
    <subcellularLocation>
        <location evidence="2">Membrane</location>
    </subcellularLocation>
</comment>
<evidence type="ECO:0000256" key="13">
    <source>
        <dbReference type="ARBA" id="ARBA00023136"/>
    </source>
</evidence>
<dbReference type="EMBL" id="CP053661">
    <property type="protein sequence ID" value="QKD82438.1"/>
    <property type="molecule type" value="Genomic_DNA"/>
</dbReference>
<dbReference type="GO" id="GO:0009927">
    <property type="term" value="F:histidine phosphotransfer kinase activity"/>
    <property type="evidence" value="ECO:0007669"/>
    <property type="project" value="TreeGrafter"/>
</dbReference>
<dbReference type="SMART" id="SM00388">
    <property type="entry name" value="HisKA"/>
    <property type="match status" value="1"/>
</dbReference>
<name>A0A6M8B7K3_9CYAN</name>
<keyword evidence="11" id="KW-1133">Transmembrane helix</keyword>
<dbReference type="GO" id="GO:0005886">
    <property type="term" value="C:plasma membrane"/>
    <property type="evidence" value="ECO:0007669"/>
    <property type="project" value="TreeGrafter"/>
</dbReference>
<comment type="similarity">
    <text evidence="3">In the N-terminal section; belongs to the phytochrome family.</text>
</comment>
<evidence type="ECO:0000256" key="10">
    <source>
        <dbReference type="ARBA" id="ARBA00022840"/>
    </source>
</evidence>
<dbReference type="PANTHER" id="PTHR43047">
    <property type="entry name" value="TWO-COMPONENT HISTIDINE PROTEIN KINASE"/>
    <property type="match status" value="1"/>
</dbReference>
<evidence type="ECO:0000313" key="18">
    <source>
        <dbReference type="EMBL" id="QKD82438.1"/>
    </source>
</evidence>
<keyword evidence="13" id="KW-0472">Membrane</keyword>
<dbReference type="GO" id="GO:0000155">
    <property type="term" value="F:phosphorelay sensor kinase activity"/>
    <property type="evidence" value="ECO:0007669"/>
    <property type="project" value="InterPro"/>
</dbReference>
<keyword evidence="9" id="KW-0418">Kinase</keyword>
<dbReference type="Pfam" id="PF00072">
    <property type="entry name" value="Response_reg"/>
    <property type="match status" value="1"/>
</dbReference>
<keyword evidence="7" id="KW-0812">Transmembrane</keyword>
<dbReference type="Gene3D" id="3.40.50.2300">
    <property type="match status" value="1"/>
</dbReference>
<feature type="modified residue" description="4-aspartylphosphate" evidence="15">
    <location>
        <position position="517"/>
    </location>
</feature>
<dbReference type="AlphaFoldDB" id="A0A6M8B7K3"/>
<dbReference type="InterPro" id="IPR003661">
    <property type="entry name" value="HisK_dim/P_dom"/>
</dbReference>
<feature type="domain" description="Histidine kinase" evidence="16">
    <location>
        <begin position="223"/>
        <end position="444"/>
    </location>
</feature>
<dbReference type="CDD" id="cd16922">
    <property type="entry name" value="HATPase_EvgS-ArcB-TorS-like"/>
    <property type="match status" value="1"/>
</dbReference>
<dbReference type="EC" id="2.7.13.3" evidence="4"/>
<dbReference type="Proteomes" id="UP000505210">
    <property type="component" value="Chromosome"/>
</dbReference>
<accession>A0A6M8B7K3</accession>
<proteinExistence type="inferred from homology"/>
<evidence type="ECO:0000256" key="6">
    <source>
        <dbReference type="ARBA" id="ARBA00022679"/>
    </source>
</evidence>
<feature type="domain" description="Response regulatory" evidence="17">
    <location>
        <begin position="468"/>
        <end position="583"/>
    </location>
</feature>
<evidence type="ECO:0000256" key="4">
    <source>
        <dbReference type="ARBA" id="ARBA00012438"/>
    </source>
</evidence>
<reference evidence="18 19" key="1">
    <citation type="submission" date="2020-05" db="EMBL/GenBank/DDBJ databases">
        <title>Complete genome sequence of of a novel Thermoleptolyngbya strain isolated from hot springs of Ganzi, Sichuan China.</title>
        <authorList>
            <person name="Tang J."/>
            <person name="Daroch M."/>
            <person name="Li L."/>
            <person name="Waleron K."/>
            <person name="Waleron M."/>
            <person name="Waleron M."/>
        </authorList>
    </citation>
    <scope>NUCLEOTIDE SEQUENCE [LARGE SCALE GENOMIC DNA]</scope>
    <source>
        <strain evidence="18 19">PKUAC-SCTA183</strain>
    </source>
</reference>
<dbReference type="InterPro" id="IPR001789">
    <property type="entry name" value="Sig_transdc_resp-reg_receiver"/>
</dbReference>
<dbReference type="InterPro" id="IPR004358">
    <property type="entry name" value="Sig_transdc_His_kin-like_C"/>
</dbReference>
<dbReference type="InterPro" id="IPR011006">
    <property type="entry name" value="CheY-like_superfamily"/>
</dbReference>
<evidence type="ECO:0000256" key="14">
    <source>
        <dbReference type="ARBA" id="ARBA00074306"/>
    </source>
</evidence>
<dbReference type="SUPFAM" id="SSF52172">
    <property type="entry name" value="CheY-like"/>
    <property type="match status" value="1"/>
</dbReference>
<dbReference type="PANTHER" id="PTHR43047:SF63">
    <property type="entry name" value="HISTIDINE KINASE"/>
    <property type="match status" value="1"/>
</dbReference>
<dbReference type="SMART" id="SM00387">
    <property type="entry name" value="HATPase_c"/>
    <property type="match status" value="1"/>
</dbReference>
<dbReference type="Gene3D" id="1.10.287.130">
    <property type="match status" value="1"/>
</dbReference>
<keyword evidence="10" id="KW-0067">ATP-binding</keyword>
<evidence type="ECO:0000256" key="1">
    <source>
        <dbReference type="ARBA" id="ARBA00000085"/>
    </source>
</evidence>
<evidence type="ECO:0000259" key="16">
    <source>
        <dbReference type="PROSITE" id="PS50109"/>
    </source>
</evidence>
<dbReference type="GO" id="GO:0005524">
    <property type="term" value="F:ATP binding"/>
    <property type="evidence" value="ECO:0007669"/>
    <property type="project" value="UniProtKB-KW"/>
</dbReference>
<sequence>MPPASHLQAAERDWFPSLLHSSHMPTPEPSVDSLILPLAVLHQLQDLLQQMALWVQSSGDGALLLGATTLPLAVQTQLPDGKQFMVLVSRPFSVLLSGWQSEGTNVPGQAGDLDAAEESQRVDLTFDPGAIATFLQSLMELCQTEADLMAALQAAGDRLQPNDPLAQTEFTRRLVALLTNPELSIEPERSSLEQQVVARTHDLQEAVLAAQTANRAKSEFLAAVSHELRTPLTTIIGMSATLLRWSLGELSPRQRSFLQTIHDSGQHLLELINDILDLSQVESGRAVLKLSPFSLTMMAQQSMKTVEETALKQGVELALDLRIDPSRDRFVADPHRVKQILLNLLSNAVKFTAAGGKVTLRVMADPQYAIFQVIDTGIGIPEQQRPLLFQKFQQLDSSYQRLYQGTGLGLALTKQLVDLHGGRIMVDSTVGVGSVFTVQLPARSKDDAAEATAPIPALDGLGRTILGRVVLVENDELTANIICDMLTAAGYQVVWVLEGSTAFSQIELLQPDAVIVDVQSPENAGAELIHNLRHSPITQHLKVIALASDEASPYAAPAIAAADSCITKPIQPEDVLPRVLSLVAIAETS</sequence>
<evidence type="ECO:0000256" key="5">
    <source>
        <dbReference type="ARBA" id="ARBA00022553"/>
    </source>
</evidence>
<dbReference type="InterPro" id="IPR003594">
    <property type="entry name" value="HATPase_dom"/>
</dbReference>
<evidence type="ECO:0000256" key="11">
    <source>
        <dbReference type="ARBA" id="ARBA00022989"/>
    </source>
</evidence>
<evidence type="ECO:0000256" key="15">
    <source>
        <dbReference type="PROSITE-ProRule" id="PRU00169"/>
    </source>
</evidence>
<dbReference type="PROSITE" id="PS50110">
    <property type="entry name" value="RESPONSE_REGULATORY"/>
    <property type="match status" value="1"/>
</dbReference>
<dbReference type="SUPFAM" id="SSF55874">
    <property type="entry name" value="ATPase domain of HSP90 chaperone/DNA topoisomerase II/histidine kinase"/>
    <property type="match status" value="1"/>
</dbReference>
<keyword evidence="12" id="KW-0902">Two-component regulatory system</keyword>
<keyword evidence="19" id="KW-1185">Reference proteome</keyword>
<organism evidence="18 19">
    <name type="scientific">Thermoleptolyngbya sichuanensis A183</name>
    <dbReference type="NCBI Taxonomy" id="2737172"/>
    <lineage>
        <taxon>Bacteria</taxon>
        <taxon>Bacillati</taxon>
        <taxon>Cyanobacteriota</taxon>
        <taxon>Cyanophyceae</taxon>
        <taxon>Oculatellales</taxon>
        <taxon>Oculatellaceae</taxon>
        <taxon>Thermoleptolyngbya</taxon>
        <taxon>Thermoleptolyngbya sichuanensis</taxon>
    </lineage>
</organism>
<dbReference type="Gene3D" id="3.30.565.10">
    <property type="entry name" value="Histidine kinase-like ATPase, C-terminal domain"/>
    <property type="match status" value="1"/>
</dbReference>
<keyword evidence="8" id="KW-0547">Nucleotide-binding</keyword>
<dbReference type="InterPro" id="IPR005467">
    <property type="entry name" value="His_kinase_dom"/>
</dbReference>
<keyword evidence="6" id="KW-0808">Transferase</keyword>
<dbReference type="KEGG" id="theu:HPC62_09830"/>
<evidence type="ECO:0000256" key="2">
    <source>
        <dbReference type="ARBA" id="ARBA00004370"/>
    </source>
</evidence>